<dbReference type="PANTHER" id="PTHR24183">
    <property type="entry name" value="FIBRONECTIN TYPE 3 AND ANKYRIN REPEAT DOMAINS PROTEIN 1"/>
    <property type="match status" value="1"/>
</dbReference>
<evidence type="ECO:0000313" key="3">
    <source>
        <dbReference type="Proteomes" id="UP001530293"/>
    </source>
</evidence>
<dbReference type="SUPFAM" id="SSF48403">
    <property type="entry name" value="Ankyrin repeat"/>
    <property type="match status" value="1"/>
</dbReference>
<dbReference type="InterPro" id="IPR002110">
    <property type="entry name" value="Ankyrin_rpt"/>
</dbReference>
<dbReference type="EMBL" id="JALLBG020000095">
    <property type="protein sequence ID" value="KAL3765541.1"/>
    <property type="molecule type" value="Genomic_DNA"/>
</dbReference>
<dbReference type="Gene3D" id="1.25.40.20">
    <property type="entry name" value="Ankyrin repeat-containing domain"/>
    <property type="match status" value="1"/>
</dbReference>
<proteinExistence type="predicted"/>
<dbReference type="InterPro" id="IPR036770">
    <property type="entry name" value="Ankyrin_rpt-contain_sf"/>
</dbReference>
<keyword evidence="1" id="KW-0040">ANK repeat</keyword>
<feature type="repeat" description="ANK" evidence="1">
    <location>
        <begin position="106"/>
        <end position="138"/>
    </location>
</feature>
<name>A0ABD3MND5_9STRA</name>
<gene>
    <name evidence="2" type="ORF">ACHAWU_003082</name>
</gene>
<evidence type="ECO:0008006" key="4">
    <source>
        <dbReference type="Google" id="ProtNLM"/>
    </source>
</evidence>
<reference evidence="2 3" key="1">
    <citation type="submission" date="2024-10" db="EMBL/GenBank/DDBJ databases">
        <title>Updated reference genomes for cyclostephanoid diatoms.</title>
        <authorList>
            <person name="Roberts W.R."/>
            <person name="Alverson A.J."/>
        </authorList>
    </citation>
    <scope>NUCLEOTIDE SEQUENCE [LARGE SCALE GENOMIC DNA]</scope>
    <source>
        <strain evidence="2 3">AJA232-27</strain>
    </source>
</reference>
<evidence type="ECO:0000313" key="2">
    <source>
        <dbReference type="EMBL" id="KAL3765541.1"/>
    </source>
</evidence>
<sequence>MQWNLPAIIFCFSKSQQIQNPNQNPPIMTTTTSSVPMRRWQATIAMLLHLLSIAFILPLVLSNSENDVELNPLDIELMDAIRDENIEAAATALASGGNINAISPKGGQTPLMQSVLHGRTKMVEWCLNNGADVTIPERQGYTPMHGAGFQGRSDIAALLLKHGVGLRDVHEDGHEPAIRSCWGPEERHTETVAWFLDNGVPLDDIYDKCLEMTTNSNTEAMLKSRKGGNEL</sequence>
<dbReference type="SMART" id="SM00248">
    <property type="entry name" value="ANK"/>
    <property type="match status" value="4"/>
</dbReference>
<feature type="repeat" description="ANK" evidence="1">
    <location>
        <begin position="139"/>
        <end position="171"/>
    </location>
</feature>
<comment type="caution">
    <text evidence="2">The sequence shown here is derived from an EMBL/GenBank/DDBJ whole genome shotgun (WGS) entry which is preliminary data.</text>
</comment>
<evidence type="ECO:0000256" key="1">
    <source>
        <dbReference type="PROSITE-ProRule" id="PRU00023"/>
    </source>
</evidence>
<dbReference type="Proteomes" id="UP001530293">
    <property type="component" value="Unassembled WGS sequence"/>
</dbReference>
<dbReference type="AlphaFoldDB" id="A0ABD3MND5"/>
<dbReference type="PROSITE" id="PS50297">
    <property type="entry name" value="ANK_REP_REGION"/>
    <property type="match status" value="2"/>
</dbReference>
<organism evidence="2 3">
    <name type="scientific">Discostella pseudostelligera</name>
    <dbReference type="NCBI Taxonomy" id="259834"/>
    <lineage>
        <taxon>Eukaryota</taxon>
        <taxon>Sar</taxon>
        <taxon>Stramenopiles</taxon>
        <taxon>Ochrophyta</taxon>
        <taxon>Bacillariophyta</taxon>
        <taxon>Coscinodiscophyceae</taxon>
        <taxon>Thalassiosirophycidae</taxon>
        <taxon>Stephanodiscales</taxon>
        <taxon>Stephanodiscaceae</taxon>
        <taxon>Discostella</taxon>
    </lineage>
</organism>
<protein>
    <recommendedName>
        <fullName evidence="4">Ankyrin repeat domain-containing protein</fullName>
    </recommendedName>
</protein>
<keyword evidence="3" id="KW-1185">Reference proteome</keyword>
<accession>A0ABD3MND5</accession>
<dbReference type="Pfam" id="PF12796">
    <property type="entry name" value="Ank_2"/>
    <property type="match status" value="1"/>
</dbReference>
<dbReference type="PROSITE" id="PS50088">
    <property type="entry name" value="ANK_REPEAT"/>
    <property type="match status" value="2"/>
</dbReference>
<dbReference type="PANTHER" id="PTHR24183:SF1">
    <property type="entry name" value="FIBRONECTIN TYPE 3 AND ANKYRIN REPEAT DOMAINS PROTEIN 1"/>
    <property type="match status" value="1"/>
</dbReference>